<dbReference type="GO" id="GO:0043565">
    <property type="term" value="F:sequence-specific DNA binding"/>
    <property type="evidence" value="ECO:0007669"/>
    <property type="project" value="InterPro"/>
</dbReference>
<dbReference type="Gene3D" id="2.20.25.80">
    <property type="entry name" value="WRKY domain"/>
    <property type="match status" value="1"/>
</dbReference>
<reference evidence="9 10" key="1">
    <citation type="journal article" date="2020" name="Mol. Plant">
        <title>The Chromosome-Based Rubber Tree Genome Provides New Insights into Spurge Genome Evolution and Rubber Biosynthesis.</title>
        <authorList>
            <person name="Liu J."/>
            <person name="Shi C."/>
            <person name="Shi C.C."/>
            <person name="Li W."/>
            <person name="Zhang Q.J."/>
            <person name="Zhang Y."/>
            <person name="Li K."/>
            <person name="Lu H.F."/>
            <person name="Shi C."/>
            <person name="Zhu S.T."/>
            <person name="Xiao Z.Y."/>
            <person name="Nan H."/>
            <person name="Yue Y."/>
            <person name="Zhu X.G."/>
            <person name="Wu Y."/>
            <person name="Hong X.N."/>
            <person name="Fan G.Y."/>
            <person name="Tong Y."/>
            <person name="Zhang D."/>
            <person name="Mao C.L."/>
            <person name="Liu Y.L."/>
            <person name="Hao S.J."/>
            <person name="Liu W.Q."/>
            <person name="Lv M.Q."/>
            <person name="Zhang H.B."/>
            <person name="Liu Y."/>
            <person name="Hu-Tang G.R."/>
            <person name="Wang J.P."/>
            <person name="Wang J.H."/>
            <person name="Sun Y.H."/>
            <person name="Ni S.B."/>
            <person name="Chen W.B."/>
            <person name="Zhang X.C."/>
            <person name="Jiao Y.N."/>
            <person name="Eichler E.E."/>
            <person name="Li G.H."/>
            <person name="Liu X."/>
            <person name="Gao L.Z."/>
        </authorList>
    </citation>
    <scope>NUCLEOTIDE SEQUENCE [LARGE SCALE GENOMIC DNA]</scope>
    <source>
        <strain evidence="10">cv. GT1</strain>
        <tissue evidence="9">Leaf</tissue>
    </source>
</reference>
<dbReference type="PANTHER" id="PTHR31429">
    <property type="entry name" value="WRKY TRANSCRIPTION FACTOR 36-RELATED"/>
    <property type="match status" value="1"/>
</dbReference>
<dbReference type="InterPro" id="IPR044810">
    <property type="entry name" value="WRKY_plant"/>
</dbReference>
<comment type="subcellular location">
    <subcellularLocation>
        <location evidence="1">Nucleus</location>
    </subcellularLocation>
</comment>
<keyword evidence="2" id="KW-0805">Transcription regulation</keyword>
<dbReference type="AlphaFoldDB" id="A0A6A6MKD6"/>
<dbReference type="Pfam" id="PF03106">
    <property type="entry name" value="WRKY"/>
    <property type="match status" value="1"/>
</dbReference>
<feature type="domain" description="WRKY" evidence="8">
    <location>
        <begin position="232"/>
        <end position="295"/>
    </location>
</feature>
<keyword evidence="10" id="KW-1185">Reference proteome</keyword>
<keyword evidence="3" id="KW-0238">DNA-binding</keyword>
<dbReference type="SMART" id="SM00774">
    <property type="entry name" value="WRKY"/>
    <property type="match status" value="1"/>
</dbReference>
<dbReference type="SUPFAM" id="SSF118290">
    <property type="entry name" value="WRKY DNA-binding domain"/>
    <property type="match status" value="1"/>
</dbReference>
<protein>
    <recommendedName>
        <fullName evidence="8">WRKY domain-containing protein</fullName>
    </recommendedName>
</protein>
<dbReference type="GO" id="GO:0005634">
    <property type="term" value="C:nucleus"/>
    <property type="evidence" value="ECO:0007669"/>
    <property type="project" value="UniProtKB-SubCell"/>
</dbReference>
<gene>
    <name evidence="9" type="ORF">GH714_024035</name>
</gene>
<keyword evidence="5" id="KW-0539">Nucleus</keyword>
<dbReference type="InterPro" id="IPR003657">
    <property type="entry name" value="WRKY_dom"/>
</dbReference>
<proteinExistence type="predicted"/>
<dbReference type="InterPro" id="IPR036576">
    <property type="entry name" value="WRKY_dom_sf"/>
</dbReference>
<comment type="caution">
    <text evidence="9">The sequence shown here is derived from an EMBL/GenBank/DDBJ whole genome shotgun (WGS) entry which is preliminary data.</text>
</comment>
<evidence type="ECO:0000259" key="8">
    <source>
        <dbReference type="PROSITE" id="PS50811"/>
    </source>
</evidence>
<dbReference type="PANTHER" id="PTHR31429:SF81">
    <property type="entry name" value="TRANSCRIPTION FACTOR WRKY FAMILY-RELATED"/>
    <property type="match status" value="1"/>
</dbReference>
<evidence type="ECO:0000256" key="4">
    <source>
        <dbReference type="ARBA" id="ARBA00023163"/>
    </source>
</evidence>
<accession>A0A6A6MKD6</accession>
<dbReference type="EMBL" id="JAAGAX010000005">
    <property type="protein sequence ID" value="KAF2314200.1"/>
    <property type="molecule type" value="Genomic_DNA"/>
</dbReference>
<evidence type="ECO:0000313" key="9">
    <source>
        <dbReference type="EMBL" id="KAF2314200.1"/>
    </source>
</evidence>
<evidence type="ECO:0000313" key="10">
    <source>
        <dbReference type="Proteomes" id="UP000467840"/>
    </source>
</evidence>
<dbReference type="Proteomes" id="UP000467840">
    <property type="component" value="Chromosome 15"/>
</dbReference>
<evidence type="ECO:0000256" key="5">
    <source>
        <dbReference type="ARBA" id="ARBA00023242"/>
    </source>
</evidence>
<sequence>MDPSSDRPQNHYCGDEYRSISKGKRVITEMDFFADGNRPKQRPAPAAIVKNEAIGDGLEQQNEDDVNTGLNLLTRNTGTDHKSIVEDGTSQNKEVYNQRKKELELLRAEINHMNAENQRLKVIINQVINRRLEEKQLEGSIITRQFLDLGKAEMAEIDDRSSSITEVAPVLDHLKRSDDGGIRAYKTSEEAFHGSVPNKVPKFNTSRDVEDEQQAGTMSMIRKTRVAVRARSEASMISDGCQWRKYGQKLAKGNPCPELIIDALCHLDAQSGNRCAEDHAVLITTYEGHHNHPLPPAATGMASTTSAAASMLLSGSMPSPDGLMTTNLLAKTLPCPPGFATLSASAPFPTVTLDFTYPPISNSSQRIQGHFLLPSDLNFPHNFASVPNVSSRALRNQYKVSGLLSPHQGMELPQIPPSADSSVSVAAAAITADPDFTAALVAAISSIIGNVQASSSANNGSTIRNSIDNST</sequence>
<evidence type="ECO:0000256" key="2">
    <source>
        <dbReference type="ARBA" id="ARBA00023015"/>
    </source>
</evidence>
<keyword evidence="6" id="KW-0175">Coiled coil</keyword>
<evidence type="ECO:0000256" key="6">
    <source>
        <dbReference type="SAM" id="Coils"/>
    </source>
</evidence>
<keyword evidence="4" id="KW-0804">Transcription</keyword>
<dbReference type="PROSITE" id="PS50811">
    <property type="entry name" value="WRKY"/>
    <property type="match status" value="1"/>
</dbReference>
<evidence type="ECO:0000256" key="3">
    <source>
        <dbReference type="ARBA" id="ARBA00023125"/>
    </source>
</evidence>
<name>A0A6A6MKD6_HEVBR</name>
<evidence type="ECO:0000256" key="7">
    <source>
        <dbReference type="SAM" id="MobiDB-lite"/>
    </source>
</evidence>
<dbReference type="GO" id="GO:0003700">
    <property type="term" value="F:DNA-binding transcription factor activity"/>
    <property type="evidence" value="ECO:0007669"/>
    <property type="project" value="InterPro"/>
</dbReference>
<evidence type="ECO:0000256" key="1">
    <source>
        <dbReference type="ARBA" id="ARBA00004123"/>
    </source>
</evidence>
<feature type="coiled-coil region" evidence="6">
    <location>
        <begin position="96"/>
        <end position="123"/>
    </location>
</feature>
<feature type="region of interest" description="Disordered" evidence="7">
    <location>
        <begin position="195"/>
        <end position="215"/>
    </location>
</feature>
<organism evidence="9 10">
    <name type="scientific">Hevea brasiliensis</name>
    <name type="common">Para rubber tree</name>
    <name type="synonym">Siphonia brasiliensis</name>
    <dbReference type="NCBI Taxonomy" id="3981"/>
    <lineage>
        <taxon>Eukaryota</taxon>
        <taxon>Viridiplantae</taxon>
        <taxon>Streptophyta</taxon>
        <taxon>Embryophyta</taxon>
        <taxon>Tracheophyta</taxon>
        <taxon>Spermatophyta</taxon>
        <taxon>Magnoliopsida</taxon>
        <taxon>eudicotyledons</taxon>
        <taxon>Gunneridae</taxon>
        <taxon>Pentapetalae</taxon>
        <taxon>rosids</taxon>
        <taxon>fabids</taxon>
        <taxon>Malpighiales</taxon>
        <taxon>Euphorbiaceae</taxon>
        <taxon>Crotonoideae</taxon>
        <taxon>Micrandreae</taxon>
        <taxon>Hevea</taxon>
    </lineage>
</organism>